<sequence>MKVFAVAPRYTDTGPMRKVLTVTSRGIVVR</sequence>
<dbReference type="AlphaFoldDB" id="A0A4R2GIW6"/>
<keyword evidence="2" id="KW-1185">Reference proteome</keyword>
<accession>A0A4R2GIW6</accession>
<organism evidence="1 2">
    <name type="scientific">Camelimonas lactis</name>
    <dbReference type="NCBI Taxonomy" id="659006"/>
    <lineage>
        <taxon>Bacteria</taxon>
        <taxon>Pseudomonadati</taxon>
        <taxon>Pseudomonadota</taxon>
        <taxon>Alphaproteobacteria</taxon>
        <taxon>Hyphomicrobiales</taxon>
        <taxon>Chelatococcaceae</taxon>
        <taxon>Camelimonas</taxon>
    </lineage>
</organism>
<evidence type="ECO:0000313" key="1">
    <source>
        <dbReference type="EMBL" id="TCO08592.1"/>
    </source>
</evidence>
<gene>
    <name evidence="1" type="ORF">EV666_12228</name>
</gene>
<dbReference type="Proteomes" id="UP000294881">
    <property type="component" value="Unassembled WGS sequence"/>
</dbReference>
<reference evidence="1 2" key="1">
    <citation type="submission" date="2019-03" db="EMBL/GenBank/DDBJ databases">
        <title>Genomic Encyclopedia of Type Strains, Phase IV (KMG-IV): sequencing the most valuable type-strain genomes for metagenomic binning, comparative biology and taxonomic classification.</title>
        <authorList>
            <person name="Goeker M."/>
        </authorList>
    </citation>
    <scope>NUCLEOTIDE SEQUENCE [LARGE SCALE GENOMIC DNA]</scope>
    <source>
        <strain evidence="1 2">DSM 22958</strain>
    </source>
</reference>
<comment type="caution">
    <text evidence="1">The sequence shown here is derived from an EMBL/GenBank/DDBJ whole genome shotgun (WGS) entry which is preliminary data.</text>
</comment>
<evidence type="ECO:0000313" key="2">
    <source>
        <dbReference type="Proteomes" id="UP000294881"/>
    </source>
</evidence>
<protein>
    <submittedName>
        <fullName evidence="1">Uncharacterized protein</fullName>
    </submittedName>
</protein>
<dbReference type="EMBL" id="SLWL01000022">
    <property type="protein sequence ID" value="TCO08592.1"/>
    <property type="molecule type" value="Genomic_DNA"/>
</dbReference>
<name>A0A4R2GIW6_9HYPH</name>
<proteinExistence type="predicted"/>